<keyword evidence="1" id="KW-0143">Chaperone</keyword>
<dbReference type="PANTHER" id="PTHR44145">
    <property type="entry name" value="DNAJ HOMOLOG SUBFAMILY A MEMBER 3, MITOCHONDRIAL"/>
    <property type="match status" value="1"/>
</dbReference>
<dbReference type="OrthoDB" id="9786294at2"/>
<feature type="compositionally biased region" description="Basic and acidic residues" evidence="2">
    <location>
        <begin position="1"/>
        <end position="12"/>
    </location>
</feature>
<reference evidence="4 5" key="1">
    <citation type="submission" date="2018-05" db="EMBL/GenBank/DDBJ databases">
        <title>Acuticoccus sediminis sp. nov., isolated from deep-sea sediment of Indian Ocean.</title>
        <authorList>
            <person name="Liu X."/>
            <person name="Lai Q."/>
            <person name="Du Y."/>
            <person name="Sun F."/>
            <person name="Zhang X."/>
            <person name="Wang S."/>
            <person name="Shao Z."/>
        </authorList>
    </citation>
    <scope>NUCLEOTIDE SEQUENCE [LARGE SCALE GENOMIC DNA]</scope>
    <source>
        <strain evidence="4 5">PTG4-2</strain>
    </source>
</reference>
<protein>
    <submittedName>
        <fullName evidence="4">Molecular chaperone DnaJ</fullName>
    </submittedName>
</protein>
<dbReference type="PANTHER" id="PTHR44145:SF3">
    <property type="entry name" value="DNAJ HOMOLOG SUBFAMILY A MEMBER 3, MITOCHONDRIAL"/>
    <property type="match status" value="1"/>
</dbReference>
<proteinExistence type="predicted"/>
<dbReference type="InterPro" id="IPR051938">
    <property type="entry name" value="Apopto_cytoskel_mod"/>
</dbReference>
<dbReference type="SUPFAM" id="SSF46565">
    <property type="entry name" value="Chaperone J-domain"/>
    <property type="match status" value="1"/>
</dbReference>
<evidence type="ECO:0000313" key="4">
    <source>
        <dbReference type="EMBL" id="RAI03140.1"/>
    </source>
</evidence>
<gene>
    <name evidence="4" type="ORF">DLJ53_01015</name>
</gene>
<dbReference type="PRINTS" id="PR00625">
    <property type="entry name" value="JDOMAIN"/>
</dbReference>
<dbReference type="EMBL" id="QHHQ01000001">
    <property type="protein sequence ID" value="RAI03140.1"/>
    <property type="molecule type" value="Genomic_DNA"/>
</dbReference>
<evidence type="ECO:0000256" key="2">
    <source>
        <dbReference type="SAM" id="MobiDB-lite"/>
    </source>
</evidence>
<feature type="compositionally biased region" description="Gly residues" evidence="2">
    <location>
        <begin position="20"/>
        <end position="30"/>
    </location>
</feature>
<feature type="domain" description="J" evidence="3">
    <location>
        <begin position="155"/>
        <end position="212"/>
    </location>
</feature>
<sequence length="213" mass="23746">MDFSGKEYDRIRASRRKGSGRGSGRDGGGAADASVIGRECAVPGCTEEGAYRAPKGRGKEGQYFWFCLDHVREYNKTYNYFDGMTDDDVLAYQRDAITGHRPTQPIGVRGRKARAARNTWSGMIDDPFGLFGQGDPHAAPQPEQETRRISAADRHAFEVMGLEPGASREAIKSRYKTLVKRHHPDANQGDRSSEDRLRSIINAYNVLRRAGYC</sequence>
<dbReference type="AlphaFoldDB" id="A0A8B2NWV2"/>
<dbReference type="CDD" id="cd06257">
    <property type="entry name" value="DnaJ"/>
    <property type="match status" value="1"/>
</dbReference>
<dbReference type="Proteomes" id="UP000249590">
    <property type="component" value="Unassembled WGS sequence"/>
</dbReference>
<dbReference type="PROSITE" id="PS50076">
    <property type="entry name" value="DNAJ_2"/>
    <property type="match status" value="1"/>
</dbReference>
<dbReference type="Gene3D" id="1.10.287.110">
    <property type="entry name" value="DnaJ domain"/>
    <property type="match status" value="1"/>
</dbReference>
<dbReference type="RefSeq" id="WP_111341575.1">
    <property type="nucleotide sequence ID" value="NZ_QHHQ01000001.1"/>
</dbReference>
<evidence type="ECO:0000259" key="3">
    <source>
        <dbReference type="PROSITE" id="PS50076"/>
    </source>
</evidence>
<keyword evidence="5" id="KW-1185">Reference proteome</keyword>
<dbReference type="InterPro" id="IPR036869">
    <property type="entry name" value="J_dom_sf"/>
</dbReference>
<dbReference type="InterPro" id="IPR001623">
    <property type="entry name" value="DnaJ_domain"/>
</dbReference>
<evidence type="ECO:0000256" key="1">
    <source>
        <dbReference type="ARBA" id="ARBA00023186"/>
    </source>
</evidence>
<dbReference type="SMART" id="SM00271">
    <property type="entry name" value="DnaJ"/>
    <property type="match status" value="1"/>
</dbReference>
<organism evidence="4 5">
    <name type="scientific">Acuticoccus sediminis</name>
    <dbReference type="NCBI Taxonomy" id="2184697"/>
    <lineage>
        <taxon>Bacteria</taxon>
        <taxon>Pseudomonadati</taxon>
        <taxon>Pseudomonadota</taxon>
        <taxon>Alphaproteobacteria</taxon>
        <taxon>Hyphomicrobiales</taxon>
        <taxon>Amorphaceae</taxon>
        <taxon>Acuticoccus</taxon>
    </lineage>
</organism>
<comment type="caution">
    <text evidence="4">The sequence shown here is derived from an EMBL/GenBank/DDBJ whole genome shotgun (WGS) entry which is preliminary data.</text>
</comment>
<dbReference type="Pfam" id="PF00226">
    <property type="entry name" value="DnaJ"/>
    <property type="match status" value="1"/>
</dbReference>
<evidence type="ECO:0000313" key="5">
    <source>
        <dbReference type="Proteomes" id="UP000249590"/>
    </source>
</evidence>
<feature type="region of interest" description="Disordered" evidence="2">
    <location>
        <begin position="1"/>
        <end position="33"/>
    </location>
</feature>
<name>A0A8B2NWV2_9HYPH</name>
<accession>A0A8B2NWV2</accession>